<dbReference type="CDD" id="cd00882">
    <property type="entry name" value="Ras_like_GTPase"/>
    <property type="match status" value="1"/>
</dbReference>
<dbReference type="Proteomes" id="UP000663854">
    <property type="component" value="Unassembled WGS sequence"/>
</dbReference>
<dbReference type="Gene3D" id="3.40.50.300">
    <property type="entry name" value="P-loop containing nucleotide triphosphate hydrolases"/>
    <property type="match status" value="1"/>
</dbReference>
<dbReference type="InterPro" id="IPR027417">
    <property type="entry name" value="P-loop_NTPase"/>
</dbReference>
<feature type="compositionally biased region" description="Polar residues" evidence="1">
    <location>
        <begin position="131"/>
        <end position="141"/>
    </location>
</feature>
<proteinExistence type="predicted"/>
<keyword evidence="5" id="KW-1185">Reference proteome</keyword>
<organism evidence="4 5">
    <name type="scientific">Rotaria sordida</name>
    <dbReference type="NCBI Taxonomy" id="392033"/>
    <lineage>
        <taxon>Eukaryota</taxon>
        <taxon>Metazoa</taxon>
        <taxon>Spiralia</taxon>
        <taxon>Gnathifera</taxon>
        <taxon>Rotifera</taxon>
        <taxon>Eurotatoria</taxon>
        <taxon>Bdelloidea</taxon>
        <taxon>Philodinida</taxon>
        <taxon>Philodinidae</taxon>
        <taxon>Rotaria</taxon>
    </lineage>
</organism>
<gene>
    <name evidence="4" type="ORF">JXQ802_LOCUS28894</name>
    <name evidence="3" type="ORF">PYM288_LOCUS19263</name>
</gene>
<evidence type="ECO:0000259" key="2">
    <source>
        <dbReference type="Pfam" id="PF01926"/>
    </source>
</evidence>
<feature type="region of interest" description="Disordered" evidence="1">
    <location>
        <begin position="231"/>
        <end position="267"/>
    </location>
</feature>
<name>A0A815CU11_9BILA</name>
<evidence type="ECO:0000313" key="3">
    <source>
        <dbReference type="EMBL" id="CAF1092723.1"/>
    </source>
</evidence>
<evidence type="ECO:0000256" key="1">
    <source>
        <dbReference type="SAM" id="MobiDB-lite"/>
    </source>
</evidence>
<feature type="region of interest" description="Disordered" evidence="1">
    <location>
        <begin position="122"/>
        <end position="192"/>
    </location>
</feature>
<feature type="compositionally biased region" description="Polar residues" evidence="1">
    <location>
        <begin position="177"/>
        <end position="192"/>
    </location>
</feature>
<dbReference type="InterPro" id="IPR006073">
    <property type="entry name" value="GTP-bd"/>
</dbReference>
<accession>A0A815CU11</accession>
<dbReference type="Pfam" id="PF01926">
    <property type="entry name" value="MMR_HSR1"/>
    <property type="match status" value="1"/>
</dbReference>
<feature type="domain" description="G" evidence="2">
    <location>
        <begin position="307"/>
        <end position="348"/>
    </location>
</feature>
<dbReference type="EMBL" id="CAJNOH010000634">
    <property type="protein sequence ID" value="CAF1092723.1"/>
    <property type="molecule type" value="Genomic_DNA"/>
</dbReference>
<feature type="compositionally biased region" description="Polar residues" evidence="1">
    <location>
        <begin position="231"/>
        <end position="247"/>
    </location>
</feature>
<comment type="caution">
    <text evidence="4">The sequence shown here is derived from an EMBL/GenBank/DDBJ whole genome shotgun (WGS) entry which is preliminary data.</text>
</comment>
<sequence length="445" mass="49836">MTHTTIEVHFKQTGESINVPVSPRSTIEDIIKYVCEKSVLTKPGSKIDYNNYYLVLLNNQEMLDNDKTLKETNILIIEKPKLQLCMKTAIREQIMALARQISSTGQGGRVVKLPIPVYMPQSRVKTENNEKSSPSSFQAGASNKLAPTRYAIQSSTERKPAPAVPPKPSNLLKNDAINKSSRNNAPSITQTEIFSSAPSLKDTSCLTTEKLKSPDTSKLVSITKNLKSNISDSCQMSSPRVQPTQEEVSFPKERTVSNEDDRYSSRPKNLADTYQSVTSKIREVGAAATRDPVIRRDISTTFKEINIVLCGSPRVGKSTLINAICQQMLAKTTPGLDSCTHAISRYHLKGFENWTQEDIRRKLEDILKKPNSDILCMMYCASPGSYTNLLQLRWLLNECMKKQIFCALVCTNKHAGQQAQRNGVLQDFQRLLTDYHVKTGEKNEL</sequence>
<dbReference type="EMBL" id="CAJNOL010001108">
    <property type="protein sequence ID" value="CAF1289002.1"/>
    <property type="molecule type" value="Genomic_DNA"/>
</dbReference>
<dbReference type="GO" id="GO:0005525">
    <property type="term" value="F:GTP binding"/>
    <property type="evidence" value="ECO:0007669"/>
    <property type="project" value="InterPro"/>
</dbReference>
<reference evidence="4" key="1">
    <citation type="submission" date="2021-02" db="EMBL/GenBank/DDBJ databases">
        <authorList>
            <person name="Nowell W R."/>
        </authorList>
    </citation>
    <scope>NUCLEOTIDE SEQUENCE</scope>
</reference>
<evidence type="ECO:0000313" key="4">
    <source>
        <dbReference type="EMBL" id="CAF1289002.1"/>
    </source>
</evidence>
<feature type="compositionally biased region" description="Basic and acidic residues" evidence="1">
    <location>
        <begin position="249"/>
        <end position="264"/>
    </location>
</feature>
<dbReference type="Proteomes" id="UP000663870">
    <property type="component" value="Unassembled WGS sequence"/>
</dbReference>
<protein>
    <recommendedName>
        <fullName evidence="2">G domain-containing protein</fullName>
    </recommendedName>
</protein>
<evidence type="ECO:0000313" key="5">
    <source>
        <dbReference type="Proteomes" id="UP000663870"/>
    </source>
</evidence>
<dbReference type="AlphaFoldDB" id="A0A815CU11"/>
<dbReference type="SUPFAM" id="SSF52540">
    <property type="entry name" value="P-loop containing nucleoside triphosphate hydrolases"/>
    <property type="match status" value="1"/>
</dbReference>